<organism evidence="2 3">
    <name type="scientific">Stephanodiscus triporus</name>
    <dbReference type="NCBI Taxonomy" id="2934178"/>
    <lineage>
        <taxon>Eukaryota</taxon>
        <taxon>Sar</taxon>
        <taxon>Stramenopiles</taxon>
        <taxon>Ochrophyta</taxon>
        <taxon>Bacillariophyta</taxon>
        <taxon>Coscinodiscophyceae</taxon>
        <taxon>Thalassiosirophycidae</taxon>
        <taxon>Stephanodiscales</taxon>
        <taxon>Stephanodiscaceae</taxon>
        <taxon>Stephanodiscus</taxon>
    </lineage>
</organism>
<dbReference type="CDD" id="cd00371">
    <property type="entry name" value="HMA"/>
    <property type="match status" value="1"/>
</dbReference>
<reference evidence="2 3" key="1">
    <citation type="submission" date="2024-10" db="EMBL/GenBank/DDBJ databases">
        <title>Updated reference genomes for cyclostephanoid diatoms.</title>
        <authorList>
            <person name="Roberts W.R."/>
            <person name="Alverson A.J."/>
        </authorList>
    </citation>
    <scope>NUCLEOTIDE SEQUENCE [LARGE SCALE GENOMIC DNA]</scope>
    <source>
        <strain evidence="2 3">AJA276-08</strain>
    </source>
</reference>
<evidence type="ECO:0000256" key="1">
    <source>
        <dbReference type="SAM" id="MobiDB-lite"/>
    </source>
</evidence>
<dbReference type="AlphaFoldDB" id="A0ABD3MK79"/>
<evidence type="ECO:0000313" key="3">
    <source>
        <dbReference type="Proteomes" id="UP001530315"/>
    </source>
</evidence>
<feature type="compositionally biased region" description="Polar residues" evidence="1">
    <location>
        <begin position="667"/>
        <end position="682"/>
    </location>
</feature>
<evidence type="ECO:0000313" key="2">
    <source>
        <dbReference type="EMBL" id="KAL3763226.1"/>
    </source>
</evidence>
<feature type="compositionally biased region" description="Low complexity" evidence="1">
    <location>
        <begin position="654"/>
        <end position="666"/>
    </location>
</feature>
<feature type="region of interest" description="Disordered" evidence="1">
    <location>
        <begin position="654"/>
        <end position="716"/>
    </location>
</feature>
<keyword evidence="3" id="KW-1185">Reference proteome</keyword>
<feature type="region of interest" description="Disordered" evidence="1">
    <location>
        <begin position="42"/>
        <end position="87"/>
    </location>
</feature>
<comment type="caution">
    <text evidence="2">The sequence shown here is derived from an EMBL/GenBank/DDBJ whole genome shotgun (WGS) entry which is preliminary data.</text>
</comment>
<name>A0ABD3MK79_9STRA</name>
<feature type="compositionally biased region" description="Polar residues" evidence="1">
    <location>
        <begin position="554"/>
        <end position="564"/>
    </location>
</feature>
<feature type="region of interest" description="Disordered" evidence="1">
    <location>
        <begin position="551"/>
        <end position="600"/>
    </location>
</feature>
<feature type="compositionally biased region" description="Acidic residues" evidence="1">
    <location>
        <begin position="66"/>
        <end position="78"/>
    </location>
</feature>
<protein>
    <recommendedName>
        <fullName evidence="4">HMA domain-containing protein</fullName>
    </recommendedName>
</protein>
<feature type="compositionally biased region" description="Low complexity" evidence="1">
    <location>
        <begin position="578"/>
        <end position="600"/>
    </location>
</feature>
<feature type="compositionally biased region" description="Polar residues" evidence="1">
    <location>
        <begin position="701"/>
        <end position="716"/>
    </location>
</feature>
<gene>
    <name evidence="2" type="ORF">ACHAW5_005493</name>
</gene>
<evidence type="ECO:0008006" key="4">
    <source>
        <dbReference type="Google" id="ProtNLM"/>
    </source>
</evidence>
<sequence length="716" mass="77660">MSRRRGEFEHRTSIFEGAFRAWSHLGGLDPVDLETKTISELDPLNFPLSNDTRKSASRKGGGKSNDDDDGGGADDLDDGGGGGEGGGGGAGGCAGGGNNSGDDCAAADANRPVYPYEPLPRSGLAHPFVQAILSPWLGPDADQDAIQLGLTTLRTWWQHRRKGESGSAVAALGTDKMRGVVEGYTRHFFNLAYCLVVNEKDQPPRTLQTKMKVMEKNRIKKGKKRSRDDEVDAYQSGLFGHDPSRQGFQLQQHMLQGVGPIMPPMGGGGVNTVESGGTYINKAIIEGGDPANPAAGTAQPIEMKGRWVPGKIDVPSLVQQVSSAATQLAHRGINMGMNWPSSRNQEDPSKYGDPEVTPVVLVSTNHKTGAKEVQFYMTIEGITCAHCVKIIETVLKGCPGSRSPIDGLLDAASDMDSSFVIIKIDNIKDCRRIAWESARSLSMVGYTAKAKSFMVPNGMSLENAYSLMEQTIPSVSSMMGFRWDLNCECPDNNVSRQNCPRHSLFHQSQEILEAFRKTEMLLSDPSIYRAAQEQLLAQHLAYEDDAADQKNEYKSYQQPIQDSSPGWGGGVDGDDRNGNGNAGMPQRQQRARQSSRLLSFSGIGGPGRLFSLSETTFGRSMSGLSALSIDWENMDDFDVNVDHSAGINNDIIKQQQDQAAQDQKGQWNGNESEQKNTGSGQDNEGYGQRAERRSSLRCNIPVTNGGSAHNVSFNMR</sequence>
<dbReference type="EMBL" id="JALLAZ020001806">
    <property type="protein sequence ID" value="KAL3763226.1"/>
    <property type="molecule type" value="Genomic_DNA"/>
</dbReference>
<dbReference type="InterPro" id="IPR036163">
    <property type="entry name" value="HMA_dom_sf"/>
</dbReference>
<accession>A0ABD3MK79</accession>
<dbReference type="SUPFAM" id="SSF55008">
    <property type="entry name" value="HMA, heavy metal-associated domain"/>
    <property type="match status" value="1"/>
</dbReference>
<dbReference type="Proteomes" id="UP001530315">
    <property type="component" value="Unassembled WGS sequence"/>
</dbReference>
<dbReference type="InterPro" id="IPR006121">
    <property type="entry name" value="HMA_dom"/>
</dbReference>
<proteinExistence type="predicted"/>